<dbReference type="Proteomes" id="UP000261087">
    <property type="component" value="Unassembled WGS sequence"/>
</dbReference>
<dbReference type="RefSeq" id="WP_004608823.1">
    <property type="nucleotide sequence ID" value="NZ_CABKNM010000011.1"/>
</dbReference>
<gene>
    <name evidence="2" type="ORF">DXB31_09675</name>
</gene>
<sequence>MKEFDKLIREIKECRYCENKFDHEFHPVVWGHQNAKIMQIGQAPSNKVNQNLVPFSDLSGKRLLQWYQIDQGTFYNQDIFYLTSLAHCYPGKAAGSGDRPPPKCCYQKWLNQEMKLVNNEIYIIVGSYSAKLFFPDKKLTDLVFENQRLNNKLTIVLPHPSPLNMRWFKANLGFENRLVEIRKIIAAYCGLK</sequence>
<dbReference type="InterPro" id="IPR036895">
    <property type="entry name" value="Uracil-DNA_glycosylase-like_sf"/>
</dbReference>
<evidence type="ECO:0000259" key="1">
    <source>
        <dbReference type="SMART" id="SM00986"/>
    </source>
</evidence>
<reference evidence="2 3" key="1">
    <citation type="submission" date="2018-08" db="EMBL/GenBank/DDBJ databases">
        <title>A genome reference for cultivated species of the human gut microbiota.</title>
        <authorList>
            <person name="Zou Y."/>
            <person name="Xue W."/>
            <person name="Luo G."/>
        </authorList>
    </citation>
    <scope>NUCLEOTIDE SEQUENCE [LARGE SCALE GENOMIC DNA]</scope>
    <source>
        <strain evidence="2 3">OM02-6</strain>
    </source>
</reference>
<protein>
    <submittedName>
        <fullName evidence="2">Uracil-DNA glycosylase</fullName>
    </submittedName>
</protein>
<dbReference type="PANTHER" id="PTHR42160:SF1">
    <property type="entry name" value="URACIL-DNA GLYCOSYLASE SUPERFAMILY PROTEIN"/>
    <property type="match status" value="1"/>
</dbReference>
<dbReference type="Gene3D" id="3.40.470.10">
    <property type="entry name" value="Uracil-DNA glycosylase-like domain"/>
    <property type="match status" value="1"/>
</dbReference>
<dbReference type="SUPFAM" id="SSF52141">
    <property type="entry name" value="Uracil-DNA glycosylase-like"/>
    <property type="match status" value="1"/>
</dbReference>
<organism evidence="2 3">
    <name type="scientific">Thomasclavelia spiroformis</name>
    <dbReference type="NCBI Taxonomy" id="29348"/>
    <lineage>
        <taxon>Bacteria</taxon>
        <taxon>Bacillati</taxon>
        <taxon>Bacillota</taxon>
        <taxon>Erysipelotrichia</taxon>
        <taxon>Erysipelotrichales</taxon>
        <taxon>Coprobacillaceae</taxon>
        <taxon>Thomasclavelia</taxon>
    </lineage>
</organism>
<dbReference type="AlphaFoldDB" id="A0A3E5FP83"/>
<evidence type="ECO:0000313" key="2">
    <source>
        <dbReference type="EMBL" id="RGO07784.1"/>
    </source>
</evidence>
<dbReference type="InterPro" id="IPR005122">
    <property type="entry name" value="Uracil-DNA_glycosylase-like"/>
</dbReference>
<accession>A0A3E5FP83</accession>
<dbReference type="InterPro" id="IPR047124">
    <property type="entry name" value="HI_0220.2"/>
</dbReference>
<feature type="domain" description="Uracil-DNA glycosylase-like" evidence="1">
    <location>
        <begin position="28"/>
        <end position="179"/>
    </location>
</feature>
<dbReference type="SMART" id="SM00987">
    <property type="entry name" value="UreE_C"/>
    <property type="match status" value="1"/>
</dbReference>
<name>A0A3E5FP83_9FIRM</name>
<dbReference type="PANTHER" id="PTHR42160">
    <property type="entry name" value="URACIL-DNA GLYCOSYLASE SUPERFAMILY PROTEIN"/>
    <property type="match status" value="1"/>
</dbReference>
<evidence type="ECO:0000313" key="3">
    <source>
        <dbReference type="Proteomes" id="UP000261087"/>
    </source>
</evidence>
<dbReference type="EMBL" id="QSVF01000027">
    <property type="protein sequence ID" value="RGO07784.1"/>
    <property type="molecule type" value="Genomic_DNA"/>
</dbReference>
<comment type="caution">
    <text evidence="2">The sequence shown here is derived from an EMBL/GenBank/DDBJ whole genome shotgun (WGS) entry which is preliminary data.</text>
</comment>
<dbReference type="CDD" id="cd10033">
    <property type="entry name" value="UDG_like"/>
    <property type="match status" value="1"/>
</dbReference>
<dbReference type="Pfam" id="PF03167">
    <property type="entry name" value="UDG"/>
    <property type="match status" value="1"/>
</dbReference>
<dbReference type="SMART" id="SM00986">
    <property type="entry name" value="UDG"/>
    <property type="match status" value="1"/>
</dbReference>
<proteinExistence type="predicted"/>
<dbReference type="GeneID" id="94017914"/>